<keyword evidence="9" id="KW-0969">Cilium</keyword>
<comment type="function">
    <text evidence="1">Needed for flagellar regrowth and assembly.</text>
</comment>
<keyword evidence="5" id="KW-0653">Protein transport</keyword>
<evidence type="ECO:0000256" key="1">
    <source>
        <dbReference type="ARBA" id="ARBA00003041"/>
    </source>
</evidence>
<evidence type="ECO:0000256" key="2">
    <source>
        <dbReference type="ARBA" id="ARBA00006602"/>
    </source>
</evidence>
<evidence type="ECO:0000256" key="4">
    <source>
        <dbReference type="ARBA" id="ARBA00022795"/>
    </source>
</evidence>
<dbReference type="Pfam" id="PF02108">
    <property type="entry name" value="FliH"/>
    <property type="match status" value="1"/>
</dbReference>
<name>A0ABT3DKR4_9BACI</name>
<sequence>MSRLIKSQYTNHHEEGKKIAVQTISTLLQDKLNENNPEMIKEASFIIQSAKNDADQMIQKAMEESSIIQQQIQFEKSNWDQEHEQLIEQAKQEGYAEGLELGRQEALRQYQSTIEESNHVIELSKRDYDEKIQSAENAILELSIKIAEKIIAAELSESPNHFLPLVKKGLNEVKEYEHIKIHVHPLYYEFVLSQKDELRTLVTNDTDFNIYANAELNEHDCFIESAFGRIDVSIDTQLEQLKKQLMDLLG</sequence>
<protein>
    <recommendedName>
        <fullName evidence="7">Flagellar assembly protein FliH</fullName>
    </recommendedName>
</protein>
<evidence type="ECO:0000256" key="7">
    <source>
        <dbReference type="NCBIfam" id="TIGR03825"/>
    </source>
</evidence>
<reference evidence="9 10" key="1">
    <citation type="submission" date="2022-10" db="EMBL/GenBank/DDBJ databases">
        <title>Draft genome assembly of moderately radiation resistant bacterium Metabacillus halosaccharovorans.</title>
        <authorList>
            <person name="Pal S."/>
            <person name="Gopinathan A."/>
        </authorList>
    </citation>
    <scope>NUCLEOTIDE SEQUENCE [LARGE SCALE GENOMIC DNA]</scope>
    <source>
        <strain evidence="9 10">VITHBRA001</strain>
    </source>
</reference>
<keyword evidence="6" id="KW-1006">Bacterial flagellum protein export</keyword>
<keyword evidence="4" id="KW-1005">Bacterial flagellum biogenesis</keyword>
<feature type="domain" description="Flagellar assembly protein FliH/Type III secretion system HrpE" evidence="8">
    <location>
        <begin position="126"/>
        <end position="241"/>
    </location>
</feature>
<comment type="similarity">
    <text evidence="2">Belongs to the FliH family.</text>
</comment>
<dbReference type="InterPro" id="IPR018035">
    <property type="entry name" value="Flagellar_FliH/T3SS_HrpE"/>
</dbReference>
<dbReference type="RefSeq" id="WP_264143920.1">
    <property type="nucleotide sequence ID" value="NZ_JAOYEY010000047.1"/>
</dbReference>
<accession>A0ABT3DKR4</accession>
<dbReference type="PANTHER" id="PTHR34982:SF1">
    <property type="entry name" value="FLAGELLAR ASSEMBLY PROTEIN FLIH"/>
    <property type="match status" value="1"/>
</dbReference>
<organism evidence="9 10">
    <name type="scientific">Metabacillus halosaccharovorans</name>
    <dbReference type="NCBI Taxonomy" id="930124"/>
    <lineage>
        <taxon>Bacteria</taxon>
        <taxon>Bacillati</taxon>
        <taxon>Bacillota</taxon>
        <taxon>Bacilli</taxon>
        <taxon>Bacillales</taxon>
        <taxon>Bacillaceae</taxon>
        <taxon>Metabacillus</taxon>
    </lineage>
</organism>
<dbReference type="NCBIfam" id="TIGR03825">
    <property type="entry name" value="FliH_bacil"/>
    <property type="match status" value="1"/>
</dbReference>
<evidence type="ECO:0000256" key="3">
    <source>
        <dbReference type="ARBA" id="ARBA00022448"/>
    </source>
</evidence>
<evidence type="ECO:0000259" key="8">
    <source>
        <dbReference type="Pfam" id="PF02108"/>
    </source>
</evidence>
<keyword evidence="10" id="KW-1185">Reference proteome</keyword>
<evidence type="ECO:0000313" key="9">
    <source>
        <dbReference type="EMBL" id="MCV9887658.1"/>
    </source>
</evidence>
<keyword evidence="9" id="KW-0966">Cell projection</keyword>
<keyword evidence="3" id="KW-0813">Transport</keyword>
<gene>
    <name evidence="9" type="primary">fliH</name>
    <name evidence="9" type="ORF">OIH86_18615</name>
</gene>
<dbReference type="InterPro" id="IPR051472">
    <property type="entry name" value="T3SS_Stator/FliH"/>
</dbReference>
<dbReference type="Proteomes" id="UP001526147">
    <property type="component" value="Unassembled WGS sequence"/>
</dbReference>
<evidence type="ECO:0000256" key="5">
    <source>
        <dbReference type="ARBA" id="ARBA00022927"/>
    </source>
</evidence>
<dbReference type="PANTHER" id="PTHR34982">
    <property type="entry name" value="YOP PROTEINS TRANSLOCATION PROTEIN L"/>
    <property type="match status" value="1"/>
</dbReference>
<dbReference type="InterPro" id="IPR022524">
    <property type="entry name" value="FliH_Bacilli"/>
</dbReference>
<dbReference type="EMBL" id="JAOYEY010000047">
    <property type="protein sequence ID" value="MCV9887658.1"/>
    <property type="molecule type" value="Genomic_DNA"/>
</dbReference>
<evidence type="ECO:0000256" key="6">
    <source>
        <dbReference type="ARBA" id="ARBA00023225"/>
    </source>
</evidence>
<proteinExistence type="inferred from homology"/>
<keyword evidence="9" id="KW-0282">Flagellum</keyword>
<comment type="caution">
    <text evidence="9">The sequence shown here is derived from an EMBL/GenBank/DDBJ whole genome shotgun (WGS) entry which is preliminary data.</text>
</comment>
<evidence type="ECO:0000313" key="10">
    <source>
        <dbReference type="Proteomes" id="UP001526147"/>
    </source>
</evidence>